<gene>
    <name evidence="1" type="ORF">ABVT11_07105</name>
</gene>
<reference evidence="1 2" key="1">
    <citation type="submission" date="2024-07" db="EMBL/GenBank/DDBJ databases">
        <title>Uliginosibacterium paludis KCTC:42655.</title>
        <authorList>
            <person name="Kim M.K."/>
        </authorList>
    </citation>
    <scope>NUCLEOTIDE SEQUENCE [LARGE SCALE GENOMIC DNA]</scope>
    <source>
        <strain evidence="1 2">KCTC 42655</strain>
    </source>
</reference>
<dbReference type="RefSeq" id="WP_345925202.1">
    <property type="nucleotide sequence ID" value="NZ_JBDIVF010000002.1"/>
</dbReference>
<keyword evidence="2" id="KW-1185">Reference proteome</keyword>
<evidence type="ECO:0000313" key="1">
    <source>
        <dbReference type="EMBL" id="MET1489591.1"/>
    </source>
</evidence>
<evidence type="ECO:0008006" key="3">
    <source>
        <dbReference type="Google" id="ProtNLM"/>
    </source>
</evidence>
<sequence length="155" mass="16363">MQVFDFPLAEARLELALLQAEANVTCSADFYLWLRGSGLPAEVSARLFSLAECSCQVEGRAVALGKIVAIKLAEFVRAHPDLPGFTALVAAVSCLVRRLPVAAALLQPLMQTLADATAGHASPAGEATPELLAGRFFQPLIDLLNTLCPHPVASV</sequence>
<accession>A0ABV2CNW7</accession>
<protein>
    <recommendedName>
        <fullName evidence="3">tRNA exportin</fullName>
    </recommendedName>
</protein>
<dbReference type="Proteomes" id="UP001548590">
    <property type="component" value="Unassembled WGS sequence"/>
</dbReference>
<proteinExistence type="predicted"/>
<comment type="caution">
    <text evidence="1">The sequence shown here is derived from an EMBL/GenBank/DDBJ whole genome shotgun (WGS) entry which is preliminary data.</text>
</comment>
<name>A0ABV2CNW7_9RHOO</name>
<organism evidence="1 2">
    <name type="scientific">Uliginosibacterium paludis</name>
    <dbReference type="NCBI Taxonomy" id="1615952"/>
    <lineage>
        <taxon>Bacteria</taxon>
        <taxon>Pseudomonadati</taxon>
        <taxon>Pseudomonadota</taxon>
        <taxon>Betaproteobacteria</taxon>
        <taxon>Rhodocyclales</taxon>
        <taxon>Zoogloeaceae</taxon>
        <taxon>Uliginosibacterium</taxon>
    </lineage>
</organism>
<dbReference type="EMBL" id="JBEWLZ010000003">
    <property type="protein sequence ID" value="MET1489591.1"/>
    <property type="molecule type" value="Genomic_DNA"/>
</dbReference>
<evidence type="ECO:0000313" key="2">
    <source>
        <dbReference type="Proteomes" id="UP001548590"/>
    </source>
</evidence>